<evidence type="ECO:0000313" key="15">
    <source>
        <dbReference type="Proteomes" id="UP000036503"/>
    </source>
</evidence>
<sequence length="455" mass="51625">MEFSLGKQFLVIILLIIGNGVFSMLEMSIVSCHQARLETMAENGNRSASIVLKLRENPNKMFSTVQFGITLVGLITGVYGGTEMAEPMSKYVAMIPGLEMYAYKISLIAIVAVITYLSIIFGEIVPKRIAIDSPEKTACLLARPMLYFSLLCTPLVWLLSASTTVVTKMIGANKPEILPVTEEEIKLLLEQGAELGAFEKEEPELVDRVFRLADMDVSDIMTNRTQVDWVDLEDSEEKIMNEMMSFNHINLPVGRGSLDDFLGMASVNTVFQKYYEVVQEGRHMNMTAILEESVYKPIYIPESMDIMKVVHVFKEHSVHEAAVLDEYGNFSGILTLHDILEELVGIMPAGEEERKEEANRIIQRGPNEWLMEGLLTIEEFKDFFNIEDEFPEEDEDLYKTLAGLVTYGIGRIPRETDIYAWKNFTFEVMDMDNLRVDKLLVTKHDSEETENDKES</sequence>
<proteinExistence type="inferred from homology"/>
<dbReference type="Gene3D" id="3.10.580.10">
    <property type="entry name" value="CBS-domain"/>
    <property type="match status" value="1"/>
</dbReference>
<evidence type="ECO:0000256" key="3">
    <source>
        <dbReference type="ARBA" id="ARBA00022475"/>
    </source>
</evidence>
<feature type="domain" description="CNNM transmembrane" evidence="13">
    <location>
        <begin position="1"/>
        <end position="202"/>
    </location>
</feature>
<dbReference type="SUPFAM" id="SSF56176">
    <property type="entry name" value="FAD-binding/transporter-associated domain-like"/>
    <property type="match status" value="1"/>
</dbReference>
<dbReference type="PATRIC" id="fig|1122219.3.peg.303"/>
<feature type="transmembrane region" description="Helical" evidence="11">
    <location>
        <begin position="146"/>
        <end position="166"/>
    </location>
</feature>
<keyword evidence="7 9" id="KW-0129">CBS domain</keyword>
<accession>A0A0J6X0V9</accession>
<dbReference type="OrthoDB" id="9798188at2"/>
<dbReference type="Gene3D" id="3.30.465.10">
    <property type="match status" value="1"/>
</dbReference>
<dbReference type="InterPro" id="IPR005170">
    <property type="entry name" value="Transptr-assoc_dom"/>
</dbReference>
<feature type="domain" description="CBS" evidence="12">
    <location>
        <begin position="286"/>
        <end position="352"/>
    </location>
</feature>
<keyword evidence="15" id="KW-1185">Reference proteome</keyword>
<reference evidence="14 15" key="1">
    <citation type="submission" date="2015-06" db="EMBL/GenBank/DDBJ databases">
        <title>Draft genome sequence of beer spoilage bacterium Megasphaera cerevisiae type strain 20462.</title>
        <authorList>
            <person name="Kutumbaka K."/>
            <person name="Pasmowitz J."/>
            <person name="Mategko J."/>
            <person name="Reyes D."/>
            <person name="Friedrich A."/>
            <person name="Han S."/>
            <person name="Martens-Habbena W."/>
            <person name="Neal-McKinney J."/>
            <person name="Janagama H.K."/>
            <person name="Nadala C."/>
            <person name="Samadpour M."/>
        </authorList>
    </citation>
    <scope>NUCLEOTIDE SEQUENCE [LARGE SCALE GENOMIC DNA]</scope>
    <source>
        <strain evidence="14 15">DSM 20462</strain>
    </source>
</reference>
<evidence type="ECO:0000256" key="10">
    <source>
        <dbReference type="PROSITE-ProRule" id="PRU01193"/>
    </source>
</evidence>
<evidence type="ECO:0000256" key="2">
    <source>
        <dbReference type="ARBA" id="ARBA00006337"/>
    </source>
</evidence>
<evidence type="ECO:0000313" key="14">
    <source>
        <dbReference type="EMBL" id="KMO87797.1"/>
    </source>
</evidence>
<evidence type="ECO:0000256" key="9">
    <source>
        <dbReference type="PROSITE-ProRule" id="PRU00703"/>
    </source>
</evidence>
<dbReference type="EMBL" id="LEKT01000002">
    <property type="protein sequence ID" value="KMO87797.1"/>
    <property type="molecule type" value="Genomic_DNA"/>
</dbReference>
<dbReference type="InterPro" id="IPR002550">
    <property type="entry name" value="CNNM"/>
</dbReference>
<dbReference type="SMART" id="SM01091">
    <property type="entry name" value="CorC_HlyC"/>
    <property type="match status" value="1"/>
</dbReference>
<evidence type="ECO:0000256" key="4">
    <source>
        <dbReference type="ARBA" id="ARBA00022692"/>
    </source>
</evidence>
<evidence type="ECO:0000256" key="6">
    <source>
        <dbReference type="ARBA" id="ARBA00022989"/>
    </source>
</evidence>
<dbReference type="Pfam" id="PF03471">
    <property type="entry name" value="CorC_HlyC"/>
    <property type="match status" value="1"/>
</dbReference>
<dbReference type="AlphaFoldDB" id="A0A0J6X0V9"/>
<dbReference type="InterPro" id="IPR051676">
    <property type="entry name" value="UPF0053_domain"/>
</dbReference>
<dbReference type="InterPro" id="IPR046342">
    <property type="entry name" value="CBS_dom_sf"/>
</dbReference>
<dbReference type="RefSeq" id="WP_048513016.1">
    <property type="nucleotide sequence ID" value="NZ_FUXD01000009.1"/>
</dbReference>
<evidence type="ECO:0000256" key="1">
    <source>
        <dbReference type="ARBA" id="ARBA00004651"/>
    </source>
</evidence>
<dbReference type="Proteomes" id="UP000036503">
    <property type="component" value="Unassembled WGS sequence"/>
</dbReference>
<dbReference type="Pfam" id="PF01595">
    <property type="entry name" value="CNNM"/>
    <property type="match status" value="1"/>
</dbReference>
<feature type="transmembrane region" description="Helical" evidence="11">
    <location>
        <begin position="61"/>
        <end position="81"/>
    </location>
</feature>
<organism evidence="14 15">
    <name type="scientific">Megasphaera cerevisiae DSM 20462</name>
    <dbReference type="NCBI Taxonomy" id="1122219"/>
    <lineage>
        <taxon>Bacteria</taxon>
        <taxon>Bacillati</taxon>
        <taxon>Bacillota</taxon>
        <taxon>Negativicutes</taxon>
        <taxon>Veillonellales</taxon>
        <taxon>Veillonellaceae</taxon>
        <taxon>Megasphaera</taxon>
    </lineage>
</organism>
<evidence type="ECO:0000256" key="5">
    <source>
        <dbReference type="ARBA" id="ARBA00022737"/>
    </source>
</evidence>
<keyword evidence="4 10" id="KW-0812">Transmembrane</keyword>
<keyword evidence="8 10" id="KW-0472">Membrane</keyword>
<evidence type="ECO:0000259" key="13">
    <source>
        <dbReference type="PROSITE" id="PS51846"/>
    </source>
</evidence>
<evidence type="ECO:0000259" key="12">
    <source>
        <dbReference type="PROSITE" id="PS51371"/>
    </source>
</evidence>
<dbReference type="InterPro" id="IPR016169">
    <property type="entry name" value="FAD-bd_PCMH_sub2"/>
</dbReference>
<dbReference type="SUPFAM" id="SSF54631">
    <property type="entry name" value="CBS-domain pair"/>
    <property type="match status" value="1"/>
</dbReference>
<dbReference type="InParanoid" id="A0A0J6X0V9"/>
<name>A0A0J6X0V9_9FIRM</name>
<keyword evidence="6 10" id="KW-1133">Transmembrane helix</keyword>
<dbReference type="CDD" id="cd04590">
    <property type="entry name" value="CBS_pair_CorC_HlyC_assoc"/>
    <property type="match status" value="1"/>
</dbReference>
<dbReference type="GO" id="GO:0050660">
    <property type="term" value="F:flavin adenine dinucleotide binding"/>
    <property type="evidence" value="ECO:0007669"/>
    <property type="project" value="InterPro"/>
</dbReference>
<dbReference type="PANTHER" id="PTHR43099:SF2">
    <property type="entry name" value="UPF0053 PROTEIN YRKA"/>
    <property type="match status" value="1"/>
</dbReference>
<dbReference type="Pfam" id="PF00571">
    <property type="entry name" value="CBS"/>
    <property type="match status" value="1"/>
</dbReference>
<dbReference type="InterPro" id="IPR044751">
    <property type="entry name" value="Ion_transp-like_CBS"/>
</dbReference>
<evidence type="ECO:0000256" key="11">
    <source>
        <dbReference type="SAM" id="Phobius"/>
    </source>
</evidence>
<evidence type="ECO:0000256" key="7">
    <source>
        <dbReference type="ARBA" id="ARBA00023122"/>
    </source>
</evidence>
<feature type="transmembrane region" description="Helical" evidence="11">
    <location>
        <begin position="6"/>
        <end position="25"/>
    </location>
</feature>
<dbReference type="GO" id="GO:0005886">
    <property type="term" value="C:plasma membrane"/>
    <property type="evidence" value="ECO:0007669"/>
    <property type="project" value="UniProtKB-SubCell"/>
</dbReference>
<protein>
    <submittedName>
        <fullName evidence="14">CBS domain pair containing protein</fullName>
    </submittedName>
</protein>
<dbReference type="SMART" id="SM00116">
    <property type="entry name" value="CBS"/>
    <property type="match status" value="1"/>
</dbReference>
<dbReference type="PANTHER" id="PTHR43099">
    <property type="entry name" value="UPF0053 PROTEIN YRKA"/>
    <property type="match status" value="1"/>
</dbReference>
<dbReference type="PROSITE" id="PS51371">
    <property type="entry name" value="CBS"/>
    <property type="match status" value="1"/>
</dbReference>
<dbReference type="InterPro" id="IPR000644">
    <property type="entry name" value="CBS_dom"/>
</dbReference>
<gene>
    <name evidence="14" type="ORF">AB840_01345</name>
</gene>
<dbReference type="PROSITE" id="PS51846">
    <property type="entry name" value="CNNM"/>
    <property type="match status" value="1"/>
</dbReference>
<comment type="similarity">
    <text evidence="2">Belongs to the UPF0053 family.</text>
</comment>
<keyword evidence="5" id="KW-0677">Repeat</keyword>
<dbReference type="InterPro" id="IPR036318">
    <property type="entry name" value="FAD-bd_PCMH-like_sf"/>
</dbReference>
<feature type="transmembrane region" description="Helical" evidence="11">
    <location>
        <begin position="101"/>
        <end position="125"/>
    </location>
</feature>
<dbReference type="STRING" id="39029.BSR42_06890"/>
<evidence type="ECO:0000256" key="8">
    <source>
        <dbReference type="ARBA" id="ARBA00023136"/>
    </source>
</evidence>
<comment type="caution">
    <text evidence="14">The sequence shown here is derived from an EMBL/GenBank/DDBJ whole genome shotgun (WGS) entry which is preliminary data.</text>
</comment>
<keyword evidence="3" id="KW-1003">Cell membrane</keyword>
<comment type="subcellular location">
    <subcellularLocation>
        <location evidence="1">Cell membrane</location>
        <topology evidence="1">Multi-pass membrane protein</topology>
    </subcellularLocation>
</comment>